<dbReference type="CDD" id="cd10747">
    <property type="entry name" value="DnaJ_C"/>
    <property type="match status" value="1"/>
</dbReference>
<comment type="function">
    <text evidence="9 12">Participates actively in the response to hyperosmotic and heat shock by preventing the aggregation of stress-denatured proteins and by disaggregating proteins, also in an autonomous, DnaK-independent fashion. Unfolded proteins bind initially to DnaJ; upon interaction with the DnaJ-bound protein, DnaK hydrolyzes its bound ATP, resulting in the formation of a stable complex. GrpE releases ADP from DnaK; ATP binding to DnaK triggers the release of the substrate protein, thus completing the reaction cycle. Several rounds of ATP-dependent interactions between DnaJ, DnaK and GrpE are required for fully efficient folding. Also involved, together with DnaK and GrpE, in the DNA replication of plasmids through activation of initiation proteins.</text>
</comment>
<dbReference type="FunFam" id="2.10.230.10:FF:000002">
    <property type="entry name" value="Molecular chaperone DnaJ"/>
    <property type="match status" value="1"/>
</dbReference>
<evidence type="ECO:0000313" key="18">
    <source>
        <dbReference type="Proteomes" id="UP001229955"/>
    </source>
</evidence>
<evidence type="ECO:0000313" key="17">
    <source>
        <dbReference type="EMBL" id="WKW15340.1"/>
    </source>
</evidence>
<reference evidence="17" key="1">
    <citation type="submission" date="2023-07" db="EMBL/GenBank/DDBJ databases">
        <authorList>
            <person name="Haufschild T."/>
            <person name="Kallscheuer N."/>
            <person name="Hammer J."/>
            <person name="Kohn T."/>
            <person name="Kabuu M."/>
            <person name="Jogler M."/>
            <person name="Wohfarth N."/>
            <person name="Heuer A."/>
            <person name="Rohde M."/>
            <person name="van Teeseling M.C.F."/>
            <person name="Jogler C."/>
        </authorList>
    </citation>
    <scope>NUCLEOTIDE SEQUENCE</scope>
    <source>
        <strain evidence="16">Strain 138</strain>
        <strain evidence="17">Strain 318</strain>
    </source>
</reference>
<dbReference type="GO" id="GO:0008270">
    <property type="term" value="F:zinc ion binding"/>
    <property type="evidence" value="ECO:0007669"/>
    <property type="project" value="UniProtKB-UniRule"/>
</dbReference>
<feature type="repeat" description="CXXCXGXG motif" evidence="12">
    <location>
        <begin position="207"/>
        <end position="214"/>
    </location>
</feature>
<feature type="binding site" evidence="12">
    <location>
        <position position="210"/>
    </location>
    <ligand>
        <name>Zn(2+)</name>
        <dbReference type="ChEBI" id="CHEBI:29105"/>
        <label>1</label>
    </ligand>
</feature>
<evidence type="ECO:0000256" key="7">
    <source>
        <dbReference type="ARBA" id="ARBA00023016"/>
    </source>
</evidence>
<feature type="binding site" evidence="12">
    <location>
        <position position="193"/>
    </location>
    <ligand>
        <name>Zn(2+)</name>
        <dbReference type="ChEBI" id="CHEBI:29105"/>
        <label>2</label>
    </ligand>
</feature>
<evidence type="ECO:0000256" key="11">
    <source>
        <dbReference type="ARBA" id="ARBA00067609"/>
    </source>
</evidence>
<keyword evidence="1 12" id="KW-0963">Cytoplasm</keyword>
<dbReference type="InterPro" id="IPR002939">
    <property type="entry name" value="DnaJ_C"/>
</dbReference>
<feature type="domain" description="CR-type" evidence="15">
    <location>
        <begin position="137"/>
        <end position="219"/>
    </location>
</feature>
<evidence type="ECO:0000256" key="9">
    <source>
        <dbReference type="ARBA" id="ARBA00053423"/>
    </source>
</evidence>
<keyword evidence="8 12" id="KW-0143">Chaperone</keyword>
<dbReference type="InterPro" id="IPR001305">
    <property type="entry name" value="HSP_DnaJ_Cys-rich_dom"/>
</dbReference>
<feature type="binding site" evidence="12">
    <location>
        <position position="196"/>
    </location>
    <ligand>
        <name>Zn(2+)</name>
        <dbReference type="ChEBI" id="CHEBI:29105"/>
        <label>2</label>
    </ligand>
</feature>
<dbReference type="PROSITE" id="PS50076">
    <property type="entry name" value="DNAJ_2"/>
    <property type="match status" value="1"/>
</dbReference>
<evidence type="ECO:0000256" key="13">
    <source>
        <dbReference type="PROSITE-ProRule" id="PRU00546"/>
    </source>
</evidence>
<evidence type="ECO:0000259" key="14">
    <source>
        <dbReference type="PROSITE" id="PS50076"/>
    </source>
</evidence>
<dbReference type="Gene3D" id="2.60.260.20">
    <property type="entry name" value="Urease metallochaperone UreE, N-terminal domain"/>
    <property type="match status" value="2"/>
</dbReference>
<evidence type="ECO:0000259" key="15">
    <source>
        <dbReference type="PROSITE" id="PS51188"/>
    </source>
</evidence>
<comment type="domain">
    <text evidence="12">The J domain is necessary and sufficient to stimulate DnaK ATPase activity. Zinc center 1 plays an important role in the autonomous, DnaK-independent chaperone activity of DnaJ. Zinc center 2 is essential for interaction with DnaK and for DnaJ activity.</text>
</comment>
<evidence type="ECO:0000256" key="8">
    <source>
        <dbReference type="ARBA" id="ARBA00023186"/>
    </source>
</evidence>
<dbReference type="Gene3D" id="1.10.287.110">
    <property type="entry name" value="DnaJ domain"/>
    <property type="match status" value="1"/>
</dbReference>
<keyword evidence="3 12" id="KW-0479">Metal-binding</keyword>
<dbReference type="AlphaFoldDB" id="A0AA49JZY3"/>
<dbReference type="GO" id="GO:0009408">
    <property type="term" value="P:response to heat"/>
    <property type="evidence" value="ECO:0007669"/>
    <property type="project" value="InterPro"/>
</dbReference>
<protein>
    <recommendedName>
        <fullName evidence="11 12">Chaperone protein DnaJ</fullName>
    </recommendedName>
</protein>
<feature type="repeat" description="CXXCXGXG motif" evidence="12">
    <location>
        <begin position="193"/>
        <end position="200"/>
    </location>
</feature>
<evidence type="ECO:0000313" key="16">
    <source>
        <dbReference type="EMBL" id="WKW12433.1"/>
    </source>
</evidence>
<accession>A0AA49Q4W8</accession>
<dbReference type="FunFam" id="1.10.287.110:FF:000034">
    <property type="entry name" value="Chaperone protein DnaJ"/>
    <property type="match status" value="1"/>
</dbReference>
<dbReference type="PANTHER" id="PTHR43096">
    <property type="entry name" value="DNAJ HOMOLOG 1, MITOCHONDRIAL-RELATED"/>
    <property type="match status" value="1"/>
</dbReference>
<dbReference type="GO" id="GO:0006260">
    <property type="term" value="P:DNA replication"/>
    <property type="evidence" value="ECO:0007669"/>
    <property type="project" value="UniProtKB-KW"/>
</dbReference>
<dbReference type="CDD" id="cd06257">
    <property type="entry name" value="DnaJ"/>
    <property type="match status" value="1"/>
</dbReference>
<dbReference type="InterPro" id="IPR036869">
    <property type="entry name" value="J_dom_sf"/>
</dbReference>
<evidence type="ECO:0000256" key="6">
    <source>
        <dbReference type="ARBA" id="ARBA00022833"/>
    </source>
</evidence>
<dbReference type="Pfam" id="PF00226">
    <property type="entry name" value="DnaJ"/>
    <property type="match status" value="1"/>
</dbReference>
<proteinExistence type="inferred from homology"/>
<keyword evidence="5 12" id="KW-0863">Zinc-finger</keyword>
<dbReference type="PRINTS" id="PR00625">
    <property type="entry name" value="JDOMAIN"/>
</dbReference>
<keyword evidence="4 12" id="KW-0677">Repeat</keyword>
<dbReference type="GO" id="GO:0005737">
    <property type="term" value="C:cytoplasm"/>
    <property type="evidence" value="ECO:0007669"/>
    <property type="project" value="UniProtKB-SubCell"/>
</dbReference>
<dbReference type="InterPro" id="IPR036410">
    <property type="entry name" value="HSP_DnaJ_Cys-rich_dom_sf"/>
</dbReference>
<feature type="binding site" evidence="12">
    <location>
        <position position="170"/>
    </location>
    <ligand>
        <name>Zn(2+)</name>
        <dbReference type="ChEBI" id="CHEBI:29105"/>
        <label>2</label>
    </ligand>
</feature>
<keyword evidence="6 12" id="KW-0862">Zinc</keyword>
<evidence type="ECO:0000256" key="12">
    <source>
        <dbReference type="HAMAP-Rule" id="MF_01152"/>
    </source>
</evidence>
<keyword evidence="17" id="KW-0560">Oxidoreductase</keyword>
<dbReference type="SMART" id="SM00271">
    <property type="entry name" value="DnaJ"/>
    <property type="match status" value="1"/>
</dbReference>
<dbReference type="GO" id="GO:0016491">
    <property type="term" value="F:oxidoreductase activity"/>
    <property type="evidence" value="ECO:0007669"/>
    <property type="project" value="UniProtKB-KW"/>
</dbReference>
<dbReference type="GO" id="GO:0051082">
    <property type="term" value="F:unfolded protein binding"/>
    <property type="evidence" value="ECO:0007669"/>
    <property type="project" value="UniProtKB-UniRule"/>
</dbReference>
<dbReference type="Pfam" id="PF01556">
    <property type="entry name" value="DnaJ_C"/>
    <property type="match status" value="1"/>
</dbReference>
<dbReference type="EMBL" id="CP130613">
    <property type="protein sequence ID" value="WKW15340.1"/>
    <property type="molecule type" value="Genomic_DNA"/>
</dbReference>
<dbReference type="InterPro" id="IPR001623">
    <property type="entry name" value="DnaJ_domain"/>
</dbReference>
<dbReference type="InterPro" id="IPR018253">
    <property type="entry name" value="DnaJ_domain_CS"/>
</dbReference>
<dbReference type="HAMAP" id="MF_01152">
    <property type="entry name" value="DnaJ"/>
    <property type="match status" value="1"/>
</dbReference>
<dbReference type="InterPro" id="IPR012724">
    <property type="entry name" value="DnaJ"/>
</dbReference>
<name>A0AA49JZY3_9BACT</name>
<sequence>MSDYYKTLGVAKQASDDDIKQAYRKLAMKYHPDRNGGSKAAEEQFKAITEAYDVLRDPQKRAAYDRYGEAGLKGGMGGAAGFHHVDLSEALNIFMRDFGLGDIFGGGGGGGRQQSGPRSGADVKVDLQLTMLEVATGVTKTLKLKLLDPCERCTGTGAEEGTKPTRCTTCNGQGEVRRAQQSFFGQFVSVAPCPTCRGEGVMIASPCKSCRGEGRQRGEHTIELKVPAGVASGQYMHLRGVGNAGVRSGPRGDVIVVFEVLEDDRFERDGEDLYCEVLVTYPQAVLGADLEVPGVTGPLTLRIPEGTQSGEVFVLRGRGLPRVNASGAGDLHVRVQVWTPQKLSKEEAKLIEKLHEVQAKPPEKREKGFWAKMKEALG</sequence>
<feature type="domain" description="J" evidence="14">
    <location>
        <begin position="3"/>
        <end position="68"/>
    </location>
</feature>
<dbReference type="Proteomes" id="UP001229955">
    <property type="component" value="Chromosome"/>
</dbReference>
<dbReference type="SUPFAM" id="SSF57938">
    <property type="entry name" value="DnaJ/Hsp40 cysteine-rich domain"/>
    <property type="match status" value="1"/>
</dbReference>
<comment type="subcellular location">
    <subcellularLocation>
        <location evidence="12">Cytoplasm</location>
    </subcellularLocation>
</comment>
<dbReference type="GO" id="GO:0031072">
    <property type="term" value="F:heat shock protein binding"/>
    <property type="evidence" value="ECO:0007669"/>
    <property type="project" value="InterPro"/>
</dbReference>
<comment type="subunit">
    <text evidence="12">Homodimer.</text>
</comment>
<dbReference type="PROSITE" id="PS00636">
    <property type="entry name" value="DNAJ_1"/>
    <property type="match status" value="1"/>
</dbReference>
<gene>
    <name evidence="12 17" type="primary">dnaJ</name>
    <name evidence="16" type="ORF">Strain138_001724</name>
    <name evidence="17" type="ORF">Strain318_001723</name>
</gene>
<evidence type="ECO:0000256" key="4">
    <source>
        <dbReference type="ARBA" id="ARBA00022737"/>
    </source>
</evidence>
<dbReference type="Pfam" id="PF00684">
    <property type="entry name" value="DnaJ_CXXCXGXG"/>
    <property type="match status" value="1"/>
</dbReference>
<dbReference type="RefSeq" id="WP_367885310.1">
    <property type="nucleotide sequence ID" value="NZ_CP130612.1"/>
</dbReference>
<dbReference type="SUPFAM" id="SSF49493">
    <property type="entry name" value="HSP40/DnaJ peptide-binding domain"/>
    <property type="match status" value="2"/>
</dbReference>
<dbReference type="EMBL" id="CP130612">
    <property type="protein sequence ID" value="WKW12433.1"/>
    <property type="molecule type" value="Genomic_DNA"/>
</dbReference>
<dbReference type="GO" id="GO:0005524">
    <property type="term" value="F:ATP binding"/>
    <property type="evidence" value="ECO:0007669"/>
    <property type="project" value="InterPro"/>
</dbReference>
<feature type="zinc finger region" description="CR-type" evidence="13">
    <location>
        <begin position="137"/>
        <end position="219"/>
    </location>
</feature>
<feature type="repeat" description="CXXCXGXG motif" evidence="12">
    <location>
        <begin position="167"/>
        <end position="174"/>
    </location>
</feature>
<comment type="similarity">
    <text evidence="10 12">Belongs to the DnaJ family.</text>
</comment>
<dbReference type="PROSITE" id="PS51188">
    <property type="entry name" value="ZF_CR"/>
    <property type="match status" value="1"/>
</dbReference>
<keyword evidence="18" id="KW-1185">Reference proteome</keyword>
<evidence type="ECO:0000256" key="10">
    <source>
        <dbReference type="ARBA" id="ARBA00061004"/>
    </source>
</evidence>
<dbReference type="Gene3D" id="2.10.230.10">
    <property type="entry name" value="Heat shock protein DnaJ, cysteine-rich domain"/>
    <property type="match status" value="1"/>
</dbReference>
<dbReference type="GO" id="GO:0042026">
    <property type="term" value="P:protein refolding"/>
    <property type="evidence" value="ECO:0007669"/>
    <property type="project" value="TreeGrafter"/>
</dbReference>
<feature type="repeat" description="CXXCXGXG motif" evidence="12">
    <location>
        <begin position="150"/>
        <end position="157"/>
    </location>
</feature>
<organism evidence="17 18">
    <name type="scientific">Pseudogemmatithrix spongiicola</name>
    <dbReference type="NCBI Taxonomy" id="3062599"/>
    <lineage>
        <taxon>Bacteria</taxon>
        <taxon>Pseudomonadati</taxon>
        <taxon>Gemmatimonadota</taxon>
        <taxon>Gemmatimonadia</taxon>
        <taxon>Gemmatimonadales</taxon>
        <taxon>Gemmatimonadaceae</taxon>
        <taxon>Pseudogemmatithrix</taxon>
    </lineage>
</organism>
<accession>A0AA49JZY3</accession>
<feature type="binding site" evidence="12">
    <location>
        <position position="167"/>
    </location>
    <ligand>
        <name>Zn(2+)</name>
        <dbReference type="ChEBI" id="CHEBI:29105"/>
        <label>2</label>
    </ligand>
</feature>
<keyword evidence="2 12" id="KW-0235">DNA replication</keyword>
<dbReference type="KEGG" id="pspc:Strain318_001723"/>
<feature type="binding site" evidence="12">
    <location>
        <position position="150"/>
    </location>
    <ligand>
        <name>Zn(2+)</name>
        <dbReference type="ChEBI" id="CHEBI:29105"/>
        <label>1</label>
    </ligand>
</feature>
<dbReference type="PANTHER" id="PTHR43096:SF48">
    <property type="entry name" value="CHAPERONE PROTEIN DNAJ"/>
    <property type="match status" value="1"/>
</dbReference>
<dbReference type="NCBIfam" id="NF008035">
    <property type="entry name" value="PRK10767.1"/>
    <property type="match status" value="1"/>
</dbReference>
<keyword evidence="7 12" id="KW-0346">Stress response</keyword>
<dbReference type="InterPro" id="IPR008971">
    <property type="entry name" value="HSP40/DnaJ_pept-bd"/>
</dbReference>
<dbReference type="CDD" id="cd10719">
    <property type="entry name" value="DnaJ_zf"/>
    <property type="match status" value="1"/>
</dbReference>
<evidence type="ECO:0000256" key="1">
    <source>
        <dbReference type="ARBA" id="ARBA00022490"/>
    </source>
</evidence>
<dbReference type="FunFam" id="2.60.260.20:FF:000005">
    <property type="entry name" value="Chaperone protein dnaJ 1, mitochondrial"/>
    <property type="match status" value="1"/>
</dbReference>
<feature type="binding site" evidence="12">
    <location>
        <position position="153"/>
    </location>
    <ligand>
        <name>Zn(2+)</name>
        <dbReference type="ChEBI" id="CHEBI:29105"/>
        <label>1</label>
    </ligand>
</feature>
<dbReference type="NCBIfam" id="TIGR02349">
    <property type="entry name" value="DnaJ_bact"/>
    <property type="match status" value="1"/>
</dbReference>
<evidence type="ECO:0000256" key="5">
    <source>
        <dbReference type="ARBA" id="ARBA00022771"/>
    </source>
</evidence>
<dbReference type="SUPFAM" id="SSF46565">
    <property type="entry name" value="Chaperone J-domain"/>
    <property type="match status" value="1"/>
</dbReference>
<comment type="cofactor">
    <cofactor evidence="12">
        <name>Zn(2+)</name>
        <dbReference type="ChEBI" id="CHEBI:29105"/>
    </cofactor>
    <text evidence="12">Binds 2 Zn(2+) ions per monomer.</text>
</comment>
<feature type="binding site" evidence="12">
    <location>
        <position position="207"/>
    </location>
    <ligand>
        <name>Zn(2+)</name>
        <dbReference type="ChEBI" id="CHEBI:29105"/>
        <label>1</label>
    </ligand>
</feature>
<evidence type="ECO:0000256" key="2">
    <source>
        <dbReference type="ARBA" id="ARBA00022705"/>
    </source>
</evidence>
<evidence type="ECO:0000256" key="3">
    <source>
        <dbReference type="ARBA" id="ARBA00022723"/>
    </source>
</evidence>